<evidence type="ECO:0000313" key="2">
    <source>
        <dbReference type="Proteomes" id="UP000242188"/>
    </source>
</evidence>
<dbReference type="PANTHER" id="PTHR14187:SF5">
    <property type="entry name" value="HEAT SHOCK 70 KDA PROTEIN 12A"/>
    <property type="match status" value="1"/>
</dbReference>
<evidence type="ECO:0000313" key="1">
    <source>
        <dbReference type="EMBL" id="OWF45294.1"/>
    </source>
</evidence>
<keyword evidence="1" id="KW-0346">Stress response</keyword>
<reference evidence="1 2" key="1">
    <citation type="journal article" date="2017" name="Nat. Ecol. Evol.">
        <title>Scallop genome provides insights into evolution of bilaterian karyotype and development.</title>
        <authorList>
            <person name="Wang S."/>
            <person name="Zhang J."/>
            <person name="Jiao W."/>
            <person name="Li J."/>
            <person name="Xun X."/>
            <person name="Sun Y."/>
            <person name="Guo X."/>
            <person name="Huan P."/>
            <person name="Dong B."/>
            <person name="Zhang L."/>
            <person name="Hu X."/>
            <person name="Sun X."/>
            <person name="Wang J."/>
            <person name="Zhao C."/>
            <person name="Wang Y."/>
            <person name="Wang D."/>
            <person name="Huang X."/>
            <person name="Wang R."/>
            <person name="Lv J."/>
            <person name="Li Y."/>
            <person name="Zhang Z."/>
            <person name="Liu B."/>
            <person name="Lu W."/>
            <person name="Hui Y."/>
            <person name="Liang J."/>
            <person name="Zhou Z."/>
            <person name="Hou R."/>
            <person name="Li X."/>
            <person name="Liu Y."/>
            <person name="Li H."/>
            <person name="Ning X."/>
            <person name="Lin Y."/>
            <person name="Zhao L."/>
            <person name="Xing Q."/>
            <person name="Dou J."/>
            <person name="Li Y."/>
            <person name="Mao J."/>
            <person name="Guo H."/>
            <person name="Dou H."/>
            <person name="Li T."/>
            <person name="Mu C."/>
            <person name="Jiang W."/>
            <person name="Fu Q."/>
            <person name="Fu X."/>
            <person name="Miao Y."/>
            <person name="Liu J."/>
            <person name="Yu Q."/>
            <person name="Li R."/>
            <person name="Liao H."/>
            <person name="Li X."/>
            <person name="Kong Y."/>
            <person name="Jiang Z."/>
            <person name="Chourrout D."/>
            <person name="Li R."/>
            <person name="Bao Z."/>
        </authorList>
    </citation>
    <scope>NUCLEOTIDE SEQUENCE [LARGE SCALE GENOMIC DNA]</scope>
    <source>
        <strain evidence="1 2">PY_sf001</strain>
    </source>
</reference>
<dbReference type="EMBL" id="NEDP02004526">
    <property type="protein sequence ID" value="OWF45294.1"/>
    <property type="molecule type" value="Genomic_DNA"/>
</dbReference>
<dbReference type="STRING" id="6573.A0A210Q982"/>
<name>A0A210Q982_MIZYE</name>
<sequence>MNELVAAIDFGTTYSGYAFSLLSDYKENPLKITIYYKWIGNVSKTSVKNASCILLDQDQKLIAFGSEAENRYNDLVEDSKEDDTDDKIYES</sequence>
<accession>A0A210Q982</accession>
<proteinExistence type="predicted"/>
<gene>
    <name evidence="1" type="ORF">KP79_PYT26309</name>
</gene>
<dbReference type="Proteomes" id="UP000242188">
    <property type="component" value="Unassembled WGS sequence"/>
</dbReference>
<dbReference type="Gene3D" id="3.30.420.40">
    <property type="match status" value="1"/>
</dbReference>
<dbReference type="PANTHER" id="PTHR14187">
    <property type="entry name" value="ALPHA KINASE/ELONGATION FACTOR 2 KINASE"/>
    <property type="match status" value="1"/>
</dbReference>
<dbReference type="AlphaFoldDB" id="A0A210Q982"/>
<organism evidence="1 2">
    <name type="scientific">Mizuhopecten yessoensis</name>
    <name type="common">Japanese scallop</name>
    <name type="synonym">Patinopecten yessoensis</name>
    <dbReference type="NCBI Taxonomy" id="6573"/>
    <lineage>
        <taxon>Eukaryota</taxon>
        <taxon>Metazoa</taxon>
        <taxon>Spiralia</taxon>
        <taxon>Lophotrochozoa</taxon>
        <taxon>Mollusca</taxon>
        <taxon>Bivalvia</taxon>
        <taxon>Autobranchia</taxon>
        <taxon>Pteriomorphia</taxon>
        <taxon>Pectinida</taxon>
        <taxon>Pectinoidea</taxon>
        <taxon>Pectinidae</taxon>
        <taxon>Mizuhopecten</taxon>
    </lineage>
</organism>
<comment type="caution">
    <text evidence="1">The sequence shown here is derived from an EMBL/GenBank/DDBJ whole genome shotgun (WGS) entry which is preliminary data.</text>
</comment>
<protein>
    <submittedName>
        <fullName evidence="1">Heat shock 70 kDa protein 12B</fullName>
    </submittedName>
</protein>
<keyword evidence="2" id="KW-1185">Reference proteome</keyword>